<reference evidence="6 7" key="1">
    <citation type="submission" date="2012-12" db="EMBL/GenBank/DDBJ databases">
        <title>Novel taxa of Listeriaceae from agricultural environments in the United States.</title>
        <authorList>
            <person name="den Bakker H.C."/>
            <person name="Allred A."/>
            <person name="Warchocki S."/>
            <person name="Wright E.M."/>
            <person name="Burrell A."/>
            <person name="Nightingale K.K."/>
            <person name="Kephart D."/>
            <person name="Wiedmann M."/>
        </authorList>
    </citation>
    <scope>NUCLEOTIDE SEQUENCE [LARGE SCALE GENOMIC DNA]</scope>
    <source>
        <strain evidence="6 7">FSL F6-1037</strain>
    </source>
</reference>
<dbReference type="PATRIC" id="fig|1265861.3.peg.1804"/>
<keyword evidence="7" id="KW-1185">Reference proteome</keyword>
<dbReference type="PANTHER" id="PTHR42711:SF5">
    <property type="entry name" value="ABC TRANSPORTER ATP-BINDING PROTEIN NATA"/>
    <property type="match status" value="1"/>
</dbReference>
<dbReference type="InterPro" id="IPR003593">
    <property type="entry name" value="AAA+_ATPase"/>
</dbReference>
<evidence type="ECO:0000256" key="1">
    <source>
        <dbReference type="ARBA" id="ARBA00005417"/>
    </source>
</evidence>
<dbReference type="SUPFAM" id="SSF52540">
    <property type="entry name" value="P-loop containing nucleoside triphosphate hydrolases"/>
    <property type="match status" value="1"/>
</dbReference>
<name>W7CF96_9LIST</name>
<proteinExistence type="inferred from homology"/>
<dbReference type="PROSITE" id="PS00211">
    <property type="entry name" value="ABC_TRANSPORTER_1"/>
    <property type="match status" value="1"/>
</dbReference>
<comment type="caution">
    <text evidence="6">The sequence shown here is derived from an EMBL/GenBank/DDBJ whole genome shotgun (WGS) entry which is preliminary data.</text>
</comment>
<dbReference type="GO" id="GO:0016887">
    <property type="term" value="F:ATP hydrolysis activity"/>
    <property type="evidence" value="ECO:0007669"/>
    <property type="project" value="InterPro"/>
</dbReference>
<dbReference type="InterPro" id="IPR027417">
    <property type="entry name" value="P-loop_NTPase"/>
</dbReference>
<dbReference type="InterPro" id="IPR050763">
    <property type="entry name" value="ABC_transporter_ATP-binding"/>
</dbReference>
<keyword evidence="3" id="KW-0547">Nucleotide-binding</keyword>
<evidence type="ECO:0000259" key="5">
    <source>
        <dbReference type="PROSITE" id="PS50893"/>
    </source>
</evidence>
<dbReference type="Gene3D" id="3.40.50.300">
    <property type="entry name" value="P-loop containing nucleotide triphosphate hydrolases"/>
    <property type="match status" value="1"/>
</dbReference>
<dbReference type="PANTHER" id="PTHR42711">
    <property type="entry name" value="ABC TRANSPORTER ATP-BINDING PROTEIN"/>
    <property type="match status" value="1"/>
</dbReference>
<dbReference type="AlphaFoldDB" id="W7CF96"/>
<dbReference type="STRING" id="1265861.BCAMP_09205"/>
<dbReference type="SMART" id="SM00382">
    <property type="entry name" value="AAA"/>
    <property type="match status" value="1"/>
</dbReference>
<evidence type="ECO:0000256" key="4">
    <source>
        <dbReference type="ARBA" id="ARBA00022840"/>
    </source>
</evidence>
<accession>W7CF96</accession>
<evidence type="ECO:0000313" key="7">
    <source>
        <dbReference type="Proteomes" id="UP000019243"/>
    </source>
</evidence>
<dbReference type="OrthoDB" id="9804819at2"/>
<evidence type="ECO:0000313" key="6">
    <source>
        <dbReference type="EMBL" id="EUJ38024.1"/>
    </source>
</evidence>
<dbReference type="InterPro" id="IPR017871">
    <property type="entry name" value="ABC_transporter-like_CS"/>
</dbReference>
<feature type="domain" description="ABC transporter" evidence="5">
    <location>
        <begin position="4"/>
        <end position="230"/>
    </location>
</feature>
<dbReference type="GO" id="GO:0005524">
    <property type="term" value="F:ATP binding"/>
    <property type="evidence" value="ECO:0007669"/>
    <property type="project" value="UniProtKB-KW"/>
</dbReference>
<dbReference type="Proteomes" id="UP000019243">
    <property type="component" value="Unassembled WGS sequence"/>
</dbReference>
<dbReference type="InterPro" id="IPR003439">
    <property type="entry name" value="ABC_transporter-like_ATP-bd"/>
</dbReference>
<evidence type="ECO:0000256" key="3">
    <source>
        <dbReference type="ARBA" id="ARBA00022741"/>
    </source>
</evidence>
<comment type="similarity">
    <text evidence="1">Belongs to the ABC transporter superfamily.</text>
</comment>
<gene>
    <name evidence="6" type="ORF">BCAMP_09205</name>
</gene>
<dbReference type="Pfam" id="PF00005">
    <property type="entry name" value="ABC_tran"/>
    <property type="match status" value="1"/>
</dbReference>
<dbReference type="RefSeq" id="WP_035315012.1">
    <property type="nucleotide sequence ID" value="NZ_AODH01000038.1"/>
</dbReference>
<organism evidence="6 7">
    <name type="scientific">Brochothrix campestris FSL F6-1037</name>
    <dbReference type="NCBI Taxonomy" id="1265861"/>
    <lineage>
        <taxon>Bacteria</taxon>
        <taxon>Bacillati</taxon>
        <taxon>Bacillota</taxon>
        <taxon>Bacilli</taxon>
        <taxon>Bacillales</taxon>
        <taxon>Listeriaceae</taxon>
        <taxon>Brochothrix</taxon>
    </lineage>
</organism>
<evidence type="ECO:0000256" key="2">
    <source>
        <dbReference type="ARBA" id="ARBA00022448"/>
    </source>
</evidence>
<dbReference type="EMBL" id="AODH01000038">
    <property type="protein sequence ID" value="EUJ38024.1"/>
    <property type="molecule type" value="Genomic_DNA"/>
</dbReference>
<keyword evidence="2" id="KW-0813">Transport</keyword>
<sequence>MTYVAVKNVSKFYGTHCALKAVSLTVNKGTMVAILGANGAGKSTLISLLCTLTTPTSGQISLAGDDLTTATTRVRAKIGVVFQQSVLDERLSVYENLQIRNRLYQGDEVAVERSMTALNIGGIANRCVGALSGGQRRRADIARALLPQPEVLFLDEPTTGLDAQTRRQLWSIIKAKQRCEQLTIVLTTHYLEEAEQANYIYIIDQGQIVREGTPSGLKQHYTQTRMLIYKGNLQRIITIERAAGRPCEWENQHLLIVLTSVAQCVALLQRYQTDISRFEVKEGSLEDVYLRRLDDG</sequence>
<dbReference type="PROSITE" id="PS50893">
    <property type="entry name" value="ABC_TRANSPORTER_2"/>
    <property type="match status" value="1"/>
</dbReference>
<protein>
    <submittedName>
        <fullName evidence="6">Abc transporter related protein</fullName>
    </submittedName>
</protein>
<keyword evidence="4" id="KW-0067">ATP-binding</keyword>